<sequence length="320" mass="37997">MALGYFEAFVKTWRNHWVEWKKRGLTKTFLKDFIDDVSTDFYISANDILLCAVLGIFFTVTRFFLNEAVFKPIFRKFKLLAKEEEKCPESAFKLLFYSIAYGYCFHLLFSGKYDFFHETKNCWRGWYKGMPVPQDIYTLYVVQAGYYIHALYAVLFMDLWRKDSILTFSHHILTISLIVLSFSLRYHKIGVLVLFLHDVNDVFLEFGKLCVAFKTRNGKYHLLPDILGSVTFLCFTLLWVYCRLYLYPIKVLFAGSYEFSKLVPNRPFYFSGNIMLWILFGMNLWWFQYILRMLIRAVTGKKLEDIREDSEIKDADGKID</sequence>
<dbReference type="InterPro" id="IPR006634">
    <property type="entry name" value="TLC-dom"/>
</dbReference>
<evidence type="ECO:0000313" key="11">
    <source>
        <dbReference type="Proteomes" id="UP001159427"/>
    </source>
</evidence>
<accession>A0ABN8QWP0</accession>
<feature type="transmembrane region" description="Helical" evidence="8">
    <location>
        <begin position="91"/>
        <end position="109"/>
    </location>
</feature>
<evidence type="ECO:0000256" key="3">
    <source>
        <dbReference type="ARBA" id="ARBA00004991"/>
    </source>
</evidence>
<organism evidence="10 11">
    <name type="scientific">Porites evermanni</name>
    <dbReference type="NCBI Taxonomy" id="104178"/>
    <lineage>
        <taxon>Eukaryota</taxon>
        <taxon>Metazoa</taxon>
        <taxon>Cnidaria</taxon>
        <taxon>Anthozoa</taxon>
        <taxon>Hexacorallia</taxon>
        <taxon>Scleractinia</taxon>
        <taxon>Fungiina</taxon>
        <taxon>Poritidae</taxon>
        <taxon>Porites</taxon>
    </lineage>
</organism>
<comment type="subcellular location">
    <subcellularLocation>
        <location evidence="1">Membrane</location>
        <topology evidence="1">Multi-pass membrane protein</topology>
    </subcellularLocation>
</comment>
<feature type="transmembrane region" description="Helical" evidence="8">
    <location>
        <begin position="172"/>
        <end position="196"/>
    </location>
</feature>
<feature type="transmembrane region" description="Helical" evidence="8">
    <location>
        <begin position="267"/>
        <end position="287"/>
    </location>
</feature>
<dbReference type="EMBL" id="CALNXI010001530">
    <property type="protein sequence ID" value="CAH3171444.1"/>
    <property type="molecule type" value="Genomic_DNA"/>
</dbReference>
<protein>
    <recommendedName>
        <fullName evidence="9">TLC domain-containing protein</fullName>
    </recommendedName>
</protein>
<keyword evidence="11" id="KW-1185">Reference proteome</keyword>
<evidence type="ECO:0000256" key="7">
    <source>
        <dbReference type="PROSITE-ProRule" id="PRU00205"/>
    </source>
</evidence>
<feature type="transmembrane region" description="Helical" evidence="8">
    <location>
        <begin position="137"/>
        <end position="160"/>
    </location>
</feature>
<dbReference type="Proteomes" id="UP001159427">
    <property type="component" value="Unassembled WGS sequence"/>
</dbReference>
<dbReference type="Pfam" id="PF03798">
    <property type="entry name" value="TRAM_LAG1_CLN8"/>
    <property type="match status" value="1"/>
</dbReference>
<evidence type="ECO:0000313" key="10">
    <source>
        <dbReference type="EMBL" id="CAH3171444.1"/>
    </source>
</evidence>
<name>A0ABN8QWP0_9CNID</name>
<keyword evidence="6 7" id="KW-0472">Membrane</keyword>
<feature type="transmembrane region" description="Helical" evidence="8">
    <location>
        <begin position="226"/>
        <end position="246"/>
    </location>
</feature>
<evidence type="ECO:0000256" key="1">
    <source>
        <dbReference type="ARBA" id="ARBA00004141"/>
    </source>
</evidence>
<evidence type="ECO:0000256" key="4">
    <source>
        <dbReference type="ARBA" id="ARBA00022692"/>
    </source>
</evidence>
<dbReference type="PROSITE" id="PS50922">
    <property type="entry name" value="TLC"/>
    <property type="match status" value="1"/>
</dbReference>
<evidence type="ECO:0000256" key="6">
    <source>
        <dbReference type="ARBA" id="ARBA00023136"/>
    </source>
</evidence>
<dbReference type="PANTHER" id="PTHR12560:SF58">
    <property type="entry name" value="CERAMIDE SYNTHASE 1"/>
    <property type="match status" value="1"/>
</dbReference>
<evidence type="ECO:0000256" key="5">
    <source>
        <dbReference type="ARBA" id="ARBA00022989"/>
    </source>
</evidence>
<evidence type="ECO:0000256" key="8">
    <source>
        <dbReference type="SAM" id="Phobius"/>
    </source>
</evidence>
<dbReference type="PANTHER" id="PTHR12560">
    <property type="entry name" value="LONGEVITY ASSURANCE FACTOR 1 LAG1"/>
    <property type="match status" value="1"/>
</dbReference>
<proteinExistence type="predicted"/>
<comment type="pathway">
    <text evidence="3">Sphingolipid metabolism.</text>
</comment>
<keyword evidence="5 8" id="KW-1133">Transmembrane helix</keyword>
<feature type="domain" description="TLC" evidence="9">
    <location>
        <begin position="92"/>
        <end position="299"/>
    </location>
</feature>
<gene>
    <name evidence="10" type="ORF">PEVE_00007901</name>
</gene>
<evidence type="ECO:0000256" key="2">
    <source>
        <dbReference type="ARBA" id="ARBA00004760"/>
    </source>
</evidence>
<reference evidence="10 11" key="1">
    <citation type="submission" date="2022-05" db="EMBL/GenBank/DDBJ databases">
        <authorList>
            <consortium name="Genoscope - CEA"/>
            <person name="William W."/>
        </authorList>
    </citation>
    <scope>NUCLEOTIDE SEQUENCE [LARGE SCALE GENOMIC DNA]</scope>
</reference>
<dbReference type="SMART" id="SM00724">
    <property type="entry name" value="TLC"/>
    <property type="match status" value="1"/>
</dbReference>
<keyword evidence="4 7" id="KW-0812">Transmembrane</keyword>
<evidence type="ECO:0000259" key="9">
    <source>
        <dbReference type="PROSITE" id="PS50922"/>
    </source>
</evidence>
<dbReference type="InterPro" id="IPR016439">
    <property type="entry name" value="Lag1/Lac1-like"/>
</dbReference>
<comment type="pathway">
    <text evidence="2">Lipid metabolism; sphingolipid metabolism.</text>
</comment>
<dbReference type="PIRSF" id="PIRSF005225">
    <property type="entry name" value="LAG1_LAC1"/>
    <property type="match status" value="1"/>
</dbReference>
<feature type="transmembrane region" description="Helical" evidence="8">
    <location>
        <begin position="48"/>
        <end position="70"/>
    </location>
</feature>
<comment type="caution">
    <text evidence="10">The sequence shown here is derived from an EMBL/GenBank/DDBJ whole genome shotgun (WGS) entry which is preliminary data.</text>
</comment>